<accession>A0A4R8DIN8</accession>
<comment type="caution">
    <text evidence="1">The sequence shown here is derived from an EMBL/GenBank/DDBJ whole genome shotgun (WGS) entry which is preliminary data.</text>
</comment>
<name>A0A4R8DIN8_9BACT</name>
<gene>
    <name evidence="1" type="ORF">EDB95_5018</name>
</gene>
<keyword evidence="2" id="KW-1185">Reference proteome</keyword>
<reference evidence="1 2" key="1">
    <citation type="submission" date="2019-03" db="EMBL/GenBank/DDBJ databases">
        <title>Genomic Encyclopedia of Type Strains, Phase IV (KMG-IV): sequencing the most valuable type-strain genomes for metagenomic binning, comparative biology and taxonomic classification.</title>
        <authorList>
            <person name="Goeker M."/>
        </authorList>
    </citation>
    <scope>NUCLEOTIDE SEQUENCE [LARGE SCALE GENOMIC DNA]</scope>
    <source>
        <strain evidence="1 2">DSM 100059</strain>
    </source>
</reference>
<organism evidence="1 2">
    <name type="scientific">Dinghuibacter silviterrae</name>
    <dbReference type="NCBI Taxonomy" id="1539049"/>
    <lineage>
        <taxon>Bacteria</taxon>
        <taxon>Pseudomonadati</taxon>
        <taxon>Bacteroidota</taxon>
        <taxon>Chitinophagia</taxon>
        <taxon>Chitinophagales</taxon>
        <taxon>Chitinophagaceae</taxon>
        <taxon>Dinghuibacter</taxon>
    </lineage>
</organism>
<sequence>MVSSTYNDSNQSLSKQTSGFEKAEIEMLRENLRRSYKERFLMATRLYKIQQTMKKAVITHKPFISK</sequence>
<protein>
    <submittedName>
        <fullName evidence="1">Uncharacterized protein</fullName>
    </submittedName>
</protein>
<proteinExistence type="predicted"/>
<evidence type="ECO:0000313" key="1">
    <source>
        <dbReference type="EMBL" id="TDW97174.1"/>
    </source>
</evidence>
<dbReference type="EMBL" id="SODV01000002">
    <property type="protein sequence ID" value="TDW97174.1"/>
    <property type="molecule type" value="Genomic_DNA"/>
</dbReference>
<dbReference type="Proteomes" id="UP000294498">
    <property type="component" value="Unassembled WGS sequence"/>
</dbReference>
<evidence type="ECO:0000313" key="2">
    <source>
        <dbReference type="Proteomes" id="UP000294498"/>
    </source>
</evidence>
<dbReference type="AlphaFoldDB" id="A0A4R8DIN8"/>